<evidence type="ECO:0000256" key="4">
    <source>
        <dbReference type="ARBA" id="ARBA00024201"/>
    </source>
</evidence>
<keyword evidence="3 6" id="KW-0378">Hydrolase</keyword>
<dbReference type="Pfam" id="PF00756">
    <property type="entry name" value="Esterase"/>
    <property type="match status" value="1"/>
</dbReference>
<feature type="domain" description="Enterochelin esterase N-terminal" evidence="5">
    <location>
        <begin position="52"/>
        <end position="181"/>
    </location>
</feature>
<comment type="caution">
    <text evidence="6">The sequence shown here is derived from an EMBL/GenBank/DDBJ whole genome shotgun (WGS) entry which is preliminary data.</text>
</comment>
<protein>
    <submittedName>
        <fullName evidence="6">Enterochelin esterase</fullName>
        <ecNumber evidence="6">3.1.1.-</ecNumber>
    </submittedName>
</protein>
<dbReference type="RefSeq" id="WP_231463790.1">
    <property type="nucleotide sequence ID" value="NZ_JAJOHW010000109.1"/>
</dbReference>
<comment type="similarity">
    <text evidence="4">Belongs to the Fes family.</text>
</comment>
<dbReference type="InterPro" id="IPR029058">
    <property type="entry name" value="AB_hydrolase_fold"/>
</dbReference>
<dbReference type="EC" id="3.1.1.-" evidence="6"/>
<name>A0ABV9A0E3_9NEIS</name>
<evidence type="ECO:0000256" key="2">
    <source>
        <dbReference type="ARBA" id="ARBA00022490"/>
    </source>
</evidence>
<evidence type="ECO:0000256" key="1">
    <source>
        <dbReference type="ARBA" id="ARBA00004496"/>
    </source>
</evidence>
<dbReference type="InterPro" id="IPR021764">
    <property type="entry name" value="Enterochelin_esterase_N"/>
</dbReference>
<dbReference type="InterPro" id="IPR013783">
    <property type="entry name" value="Ig-like_fold"/>
</dbReference>
<evidence type="ECO:0000313" key="6">
    <source>
        <dbReference type="EMBL" id="MFC4492140.1"/>
    </source>
</evidence>
<evidence type="ECO:0000259" key="5">
    <source>
        <dbReference type="Pfam" id="PF11806"/>
    </source>
</evidence>
<sequence>MSNREENTWNQQAARSAAWLQHPEAGQPAWWARLAAAGAPLTERLPDGEVCVTFLWRDPHGGAAASPLVQVYADVNSVTDHHRPQPQSLARLGDTDIWWWQATLPANWRGSYTYIPVSAAQTPPRPDADARASRLRHREWWLDIMSRAAPDPLNPRAGYVSSWGAPLSALHLEAAPEQSAWHAWDQGRQGADPARLTRIHWDSARLGKKRRIWIYQTGALPEGERGERPLAILLDGQYWAERMPVFAALDEDTRRGRLPPAVYLLVDVIDSRHREQDLPCNADFWLALQQELLPQAERLAPFSARPERTVVAGQSYGGLAAMFAGLRWPERFGCVLSQSGSFWWPYVELHERARAVSERRLPGSRGRLTEQLEAGELPPGRLRVYQEVGRREEVMLDVNASQRAALERAGHCVRYQEFEGGHDWLCWRGGLLDGLAWLWEDESRGG</sequence>
<keyword evidence="2" id="KW-0963">Cytoplasm</keyword>
<dbReference type="InterPro" id="IPR014756">
    <property type="entry name" value="Ig_E-set"/>
</dbReference>
<dbReference type="EMBL" id="JBHSEK010000021">
    <property type="protein sequence ID" value="MFC4492140.1"/>
    <property type="molecule type" value="Genomic_DNA"/>
</dbReference>
<evidence type="ECO:0000313" key="7">
    <source>
        <dbReference type="Proteomes" id="UP001595999"/>
    </source>
</evidence>
<keyword evidence="7" id="KW-1185">Reference proteome</keyword>
<dbReference type="Pfam" id="PF11806">
    <property type="entry name" value="Enterochelin_N"/>
    <property type="match status" value="1"/>
</dbReference>
<dbReference type="SUPFAM" id="SSF53474">
    <property type="entry name" value="alpha/beta-Hydrolases"/>
    <property type="match status" value="1"/>
</dbReference>
<reference evidence="7" key="1">
    <citation type="journal article" date="2019" name="Int. J. Syst. Evol. Microbiol.">
        <title>The Global Catalogue of Microorganisms (GCM) 10K type strain sequencing project: providing services to taxonomists for standard genome sequencing and annotation.</title>
        <authorList>
            <consortium name="The Broad Institute Genomics Platform"/>
            <consortium name="The Broad Institute Genome Sequencing Center for Infectious Disease"/>
            <person name="Wu L."/>
            <person name="Ma J."/>
        </authorList>
    </citation>
    <scope>NUCLEOTIDE SEQUENCE [LARGE SCALE GENOMIC DNA]</scope>
    <source>
        <strain evidence="7">CGMCC 4.7608</strain>
    </source>
</reference>
<dbReference type="Gene3D" id="3.40.50.1820">
    <property type="entry name" value="alpha/beta hydrolase"/>
    <property type="match status" value="1"/>
</dbReference>
<evidence type="ECO:0000256" key="3">
    <source>
        <dbReference type="ARBA" id="ARBA00022801"/>
    </source>
</evidence>
<proteinExistence type="inferred from homology"/>
<gene>
    <name evidence="6" type="primary">fes</name>
    <name evidence="6" type="ORF">ACFO0R_21215</name>
</gene>
<accession>A0ABV9A0E3</accession>
<dbReference type="Proteomes" id="UP001595999">
    <property type="component" value="Unassembled WGS sequence"/>
</dbReference>
<dbReference type="NCBIfam" id="NF007758">
    <property type="entry name" value="PRK10439.1"/>
    <property type="match status" value="1"/>
</dbReference>
<dbReference type="InterPro" id="IPR050583">
    <property type="entry name" value="Mycobacterial_A85_antigen"/>
</dbReference>
<dbReference type="Gene3D" id="2.60.40.10">
    <property type="entry name" value="Immunoglobulins"/>
    <property type="match status" value="1"/>
</dbReference>
<dbReference type="PANTHER" id="PTHR48098:SF3">
    <property type="entry name" value="IRON(III) ENTEROBACTIN ESTERASE"/>
    <property type="match status" value="1"/>
</dbReference>
<dbReference type="SUPFAM" id="SSF81296">
    <property type="entry name" value="E set domains"/>
    <property type="match status" value="1"/>
</dbReference>
<organism evidence="6 7">
    <name type="scientific">Chromobacterium aquaticum</name>
    <dbReference type="NCBI Taxonomy" id="467180"/>
    <lineage>
        <taxon>Bacteria</taxon>
        <taxon>Pseudomonadati</taxon>
        <taxon>Pseudomonadota</taxon>
        <taxon>Betaproteobacteria</taxon>
        <taxon>Neisseriales</taxon>
        <taxon>Chromobacteriaceae</taxon>
        <taxon>Chromobacterium</taxon>
    </lineage>
</organism>
<dbReference type="InterPro" id="IPR000801">
    <property type="entry name" value="Esterase-like"/>
</dbReference>
<comment type="subcellular location">
    <subcellularLocation>
        <location evidence="1">Cytoplasm</location>
    </subcellularLocation>
</comment>
<dbReference type="PANTHER" id="PTHR48098">
    <property type="entry name" value="ENTEROCHELIN ESTERASE-RELATED"/>
    <property type="match status" value="1"/>
</dbReference>
<dbReference type="GO" id="GO:0016787">
    <property type="term" value="F:hydrolase activity"/>
    <property type="evidence" value="ECO:0007669"/>
    <property type="project" value="UniProtKB-KW"/>
</dbReference>